<gene>
    <name evidence="2" type="ORF">GHK45_08780</name>
</gene>
<evidence type="ECO:0000259" key="1">
    <source>
        <dbReference type="Pfam" id="PF08808"/>
    </source>
</evidence>
<accession>A0A6A7ZPW3</accession>
<name>A0A6A7ZPW3_RHIML</name>
<reference evidence="2" key="1">
    <citation type="journal article" date="2013" name="Genome Biol.">
        <title>Comparative genomics of the core and accessory genomes of 48 Sinorhizobium strains comprising five genospecies.</title>
        <authorList>
            <person name="Sugawara M."/>
            <person name="Epstein B."/>
            <person name="Badgley B.D."/>
            <person name="Unno T."/>
            <person name="Xu L."/>
            <person name="Reese J."/>
            <person name="Gyaneshwar P."/>
            <person name="Denny R."/>
            <person name="Mudge J."/>
            <person name="Bharti A.K."/>
            <person name="Farmer A.D."/>
            <person name="May G.D."/>
            <person name="Woodward J.E."/>
            <person name="Medigue C."/>
            <person name="Vallenet D."/>
            <person name="Lajus A."/>
            <person name="Rouy Z."/>
            <person name="Martinez-Vaz B."/>
            <person name="Tiffin P."/>
            <person name="Young N.D."/>
            <person name="Sadowsky M.J."/>
        </authorList>
    </citation>
    <scope>NUCLEOTIDE SEQUENCE</scope>
    <source>
        <strain evidence="2">M30</strain>
    </source>
</reference>
<comment type="caution">
    <text evidence="2">The sequence shown here is derived from an EMBL/GenBank/DDBJ whole genome shotgun (WGS) entry which is preliminary data.</text>
</comment>
<dbReference type="AlphaFoldDB" id="A0A6A7ZPW3"/>
<evidence type="ECO:0000313" key="2">
    <source>
        <dbReference type="EMBL" id="MQW03891.1"/>
    </source>
</evidence>
<proteinExistence type="predicted"/>
<feature type="domain" description="RES" evidence="1">
    <location>
        <begin position="39"/>
        <end position="91"/>
    </location>
</feature>
<dbReference type="InterPro" id="IPR014914">
    <property type="entry name" value="RES_dom"/>
</dbReference>
<organism evidence="2">
    <name type="scientific">Rhizobium meliloti</name>
    <name type="common">Ensifer meliloti</name>
    <name type="synonym">Sinorhizobium meliloti</name>
    <dbReference type="NCBI Taxonomy" id="382"/>
    <lineage>
        <taxon>Bacteria</taxon>
        <taxon>Pseudomonadati</taxon>
        <taxon>Pseudomonadota</taxon>
        <taxon>Alphaproteobacteria</taxon>
        <taxon>Hyphomicrobiales</taxon>
        <taxon>Rhizobiaceae</taxon>
        <taxon>Sinorhizobium/Ensifer group</taxon>
        <taxon>Sinorhizobium</taxon>
    </lineage>
</organism>
<dbReference type="Pfam" id="PF08808">
    <property type="entry name" value="RES"/>
    <property type="match status" value="1"/>
</dbReference>
<dbReference type="EMBL" id="WISP01000069">
    <property type="protein sequence ID" value="MQW03891.1"/>
    <property type="molecule type" value="Genomic_DNA"/>
</dbReference>
<protein>
    <submittedName>
        <fullName evidence="2">RES domain-containing protein</fullName>
    </submittedName>
</protein>
<sequence>MVSVAELALDGEYKILDLVELDDGSDARIPILAMANSVLVAAPRIDRGWLRPEYVFSRFVADCAKSAGFEAIRYASTKSGDGENYVLLSPKSNLPSYLRLISVQIEIAPDRHHSAEATRCESCQPETFALSVSCHFPFNYQTAFQ</sequence>